<evidence type="ECO:0000313" key="2">
    <source>
        <dbReference type="EMBL" id="ESL04960.1"/>
    </source>
</evidence>
<dbReference type="EMBL" id="AUPL01007774">
    <property type="protein sequence ID" value="ESL04960.1"/>
    <property type="molecule type" value="Genomic_DNA"/>
</dbReference>
<comment type="caution">
    <text evidence="2">The sequence shown here is derived from an EMBL/GenBank/DDBJ whole genome shotgun (WGS) entry which is preliminary data.</text>
</comment>
<name>A0A061ISS1_TRYRA</name>
<dbReference type="VEuPathDB" id="TriTrypDB:TRSC58_07468"/>
<keyword evidence="1" id="KW-0812">Transmembrane</keyword>
<keyword evidence="1" id="KW-1133">Transmembrane helix</keyword>
<organism evidence="2 3">
    <name type="scientific">Trypanosoma rangeli SC58</name>
    <dbReference type="NCBI Taxonomy" id="429131"/>
    <lineage>
        <taxon>Eukaryota</taxon>
        <taxon>Discoba</taxon>
        <taxon>Euglenozoa</taxon>
        <taxon>Kinetoplastea</taxon>
        <taxon>Metakinetoplastina</taxon>
        <taxon>Trypanosomatida</taxon>
        <taxon>Trypanosomatidae</taxon>
        <taxon>Trypanosoma</taxon>
        <taxon>Herpetosoma</taxon>
    </lineage>
</organism>
<keyword evidence="3" id="KW-1185">Reference proteome</keyword>
<reference evidence="2 3" key="1">
    <citation type="submission" date="2013-07" db="EMBL/GenBank/DDBJ databases">
        <authorList>
            <person name="Stoco P.H."/>
            <person name="Wagner G."/>
            <person name="Gerber A."/>
            <person name="Zaha A."/>
            <person name="Thompson C."/>
            <person name="Bartholomeu D.C."/>
            <person name="Luckemeyer D.D."/>
            <person name="Bahia D."/>
            <person name="Loreto E."/>
            <person name="Prestes E.B."/>
            <person name="Lima F.M."/>
            <person name="Rodrigues-Luiz G."/>
            <person name="Vallejo G.A."/>
            <person name="Filho J.F."/>
            <person name="Monteiro K.M."/>
            <person name="Tyler K.M."/>
            <person name="de Almeida L.G."/>
            <person name="Ortiz M.F."/>
            <person name="Siervo M.A."/>
            <person name="de Moraes M.H."/>
            <person name="Cunha O.L."/>
            <person name="Mendonca-Neto R."/>
            <person name="Silva R."/>
            <person name="Teixeira S.M."/>
            <person name="Murta S.M."/>
            <person name="Sincero T.C."/>
            <person name="Mendes T.A."/>
            <person name="Urmenyi T.P."/>
            <person name="Silva V.G."/>
            <person name="da Rocha W.D."/>
            <person name="Andersson B."/>
            <person name="Romanha A.J."/>
            <person name="Steindel M."/>
            <person name="de Vasconcelos A.T."/>
            <person name="Grisard E.C."/>
        </authorList>
    </citation>
    <scope>NUCLEOTIDE SEQUENCE [LARGE SCALE GENOMIC DNA]</scope>
    <source>
        <strain evidence="2 3">SC58</strain>
    </source>
</reference>
<dbReference type="Proteomes" id="UP000031737">
    <property type="component" value="Unassembled WGS sequence"/>
</dbReference>
<feature type="transmembrane region" description="Helical" evidence="1">
    <location>
        <begin position="66"/>
        <end position="84"/>
    </location>
</feature>
<dbReference type="AlphaFoldDB" id="A0A061ISS1"/>
<evidence type="ECO:0000256" key="1">
    <source>
        <dbReference type="SAM" id="Phobius"/>
    </source>
</evidence>
<evidence type="ECO:0000313" key="3">
    <source>
        <dbReference type="Proteomes" id="UP000031737"/>
    </source>
</evidence>
<protein>
    <submittedName>
        <fullName evidence="2">Uncharacterized protein</fullName>
    </submittedName>
</protein>
<accession>A0A061ISS1</accession>
<gene>
    <name evidence="2" type="ORF">TRSC58_07468</name>
</gene>
<sequence>MNLRTEREKKKTRLCVWGRGGASEKEDIYIYVHPLCVGGCIHVHGPCKLVVLCSLVVSGRRLPHHVVWFFLSFLPFFLSLWARASL</sequence>
<keyword evidence="1" id="KW-0472">Membrane</keyword>
<proteinExistence type="predicted"/>